<sequence>MERKAEAYVGSYKFIKVLRMGKEEGGLGLHLIGRDVGDRKNRDGACDRSEGKGVGIRLQKEQHASSNKDSGLKIG</sequence>
<proteinExistence type="predicted"/>
<evidence type="ECO:0000256" key="1">
    <source>
        <dbReference type="SAM" id="MobiDB-lite"/>
    </source>
</evidence>
<feature type="compositionally biased region" description="Basic and acidic residues" evidence="1">
    <location>
        <begin position="39"/>
        <end position="51"/>
    </location>
</feature>
<dbReference type="AlphaFoldDB" id="A0ABD0V8X3"/>
<comment type="caution">
    <text evidence="2">The sequence shown here is derived from an EMBL/GenBank/DDBJ whole genome shotgun (WGS) entry which is preliminary data.</text>
</comment>
<dbReference type="Proteomes" id="UP001552299">
    <property type="component" value="Unassembled WGS sequence"/>
</dbReference>
<dbReference type="EMBL" id="JANQDX010000007">
    <property type="protein sequence ID" value="KAL0921260.1"/>
    <property type="molecule type" value="Genomic_DNA"/>
</dbReference>
<organism evidence="2 3">
    <name type="scientific">Dendrobium thyrsiflorum</name>
    <name type="common">Pinecone-like raceme dendrobium</name>
    <name type="synonym">Orchid</name>
    <dbReference type="NCBI Taxonomy" id="117978"/>
    <lineage>
        <taxon>Eukaryota</taxon>
        <taxon>Viridiplantae</taxon>
        <taxon>Streptophyta</taxon>
        <taxon>Embryophyta</taxon>
        <taxon>Tracheophyta</taxon>
        <taxon>Spermatophyta</taxon>
        <taxon>Magnoliopsida</taxon>
        <taxon>Liliopsida</taxon>
        <taxon>Asparagales</taxon>
        <taxon>Orchidaceae</taxon>
        <taxon>Epidendroideae</taxon>
        <taxon>Malaxideae</taxon>
        <taxon>Dendrobiinae</taxon>
        <taxon>Dendrobium</taxon>
    </lineage>
</organism>
<evidence type="ECO:0000313" key="3">
    <source>
        <dbReference type="Proteomes" id="UP001552299"/>
    </source>
</evidence>
<protein>
    <submittedName>
        <fullName evidence="2">Uncharacterized protein</fullName>
    </submittedName>
</protein>
<keyword evidence="3" id="KW-1185">Reference proteome</keyword>
<feature type="region of interest" description="Disordered" evidence="1">
    <location>
        <begin position="39"/>
        <end position="75"/>
    </location>
</feature>
<evidence type="ECO:0000313" key="2">
    <source>
        <dbReference type="EMBL" id="KAL0921260.1"/>
    </source>
</evidence>
<reference evidence="2 3" key="1">
    <citation type="journal article" date="2024" name="Plant Biotechnol. J.">
        <title>Dendrobium thyrsiflorum genome and its molecular insights into genes involved in important horticultural traits.</title>
        <authorList>
            <person name="Chen B."/>
            <person name="Wang J.Y."/>
            <person name="Zheng P.J."/>
            <person name="Li K.L."/>
            <person name="Liang Y.M."/>
            <person name="Chen X.F."/>
            <person name="Zhang C."/>
            <person name="Zhao X."/>
            <person name="He X."/>
            <person name="Zhang G.Q."/>
            <person name="Liu Z.J."/>
            <person name="Xu Q."/>
        </authorList>
    </citation>
    <scope>NUCLEOTIDE SEQUENCE [LARGE SCALE GENOMIC DNA]</scope>
    <source>
        <strain evidence="2">GZMU011</strain>
    </source>
</reference>
<accession>A0ABD0V8X3</accession>
<name>A0ABD0V8X3_DENTH</name>
<gene>
    <name evidence="2" type="ORF">M5K25_008317</name>
</gene>